<proteinExistence type="predicted"/>
<dbReference type="AlphaFoldDB" id="A0A8X6MCV5"/>
<sequence>MNARRIQEYNFPSTEAPSWYTSKALGKETSHHQFKITLIPLSLSRTIVMISFHGKDEDLSLDMLWEDNNCSLCTVTKWGSRGEFARECHRMHVSPAAVINGLSNTRGLLLSEQSNVVLIANP</sequence>
<accession>A0A8X6MCV5</accession>
<dbReference type="EMBL" id="BMAW01044029">
    <property type="protein sequence ID" value="GFS42423.1"/>
    <property type="molecule type" value="Genomic_DNA"/>
</dbReference>
<name>A0A8X6MCV5_NEPPI</name>
<protein>
    <submittedName>
        <fullName evidence="1">Uncharacterized protein</fullName>
    </submittedName>
</protein>
<gene>
    <name evidence="1" type="ORF">NPIL_288851</name>
</gene>
<reference evidence="1" key="1">
    <citation type="submission" date="2020-08" db="EMBL/GenBank/DDBJ databases">
        <title>Multicomponent nature underlies the extraordinary mechanical properties of spider dragline silk.</title>
        <authorList>
            <person name="Kono N."/>
            <person name="Nakamura H."/>
            <person name="Mori M."/>
            <person name="Yoshida Y."/>
            <person name="Ohtoshi R."/>
            <person name="Malay A.D."/>
            <person name="Moran D.A.P."/>
            <person name="Tomita M."/>
            <person name="Numata K."/>
            <person name="Arakawa K."/>
        </authorList>
    </citation>
    <scope>NUCLEOTIDE SEQUENCE</scope>
</reference>
<evidence type="ECO:0000313" key="1">
    <source>
        <dbReference type="EMBL" id="GFS42423.1"/>
    </source>
</evidence>
<organism evidence="1 2">
    <name type="scientific">Nephila pilipes</name>
    <name type="common">Giant wood spider</name>
    <name type="synonym">Nephila maculata</name>
    <dbReference type="NCBI Taxonomy" id="299642"/>
    <lineage>
        <taxon>Eukaryota</taxon>
        <taxon>Metazoa</taxon>
        <taxon>Ecdysozoa</taxon>
        <taxon>Arthropoda</taxon>
        <taxon>Chelicerata</taxon>
        <taxon>Arachnida</taxon>
        <taxon>Araneae</taxon>
        <taxon>Araneomorphae</taxon>
        <taxon>Entelegynae</taxon>
        <taxon>Araneoidea</taxon>
        <taxon>Nephilidae</taxon>
        <taxon>Nephila</taxon>
    </lineage>
</organism>
<dbReference type="Proteomes" id="UP000887013">
    <property type="component" value="Unassembled WGS sequence"/>
</dbReference>
<comment type="caution">
    <text evidence="1">The sequence shown here is derived from an EMBL/GenBank/DDBJ whole genome shotgun (WGS) entry which is preliminary data.</text>
</comment>
<evidence type="ECO:0000313" key="2">
    <source>
        <dbReference type="Proteomes" id="UP000887013"/>
    </source>
</evidence>
<keyword evidence="2" id="KW-1185">Reference proteome</keyword>